<proteinExistence type="inferred from homology"/>
<evidence type="ECO:0000256" key="4">
    <source>
        <dbReference type="ARBA" id="ARBA00023186"/>
    </source>
</evidence>
<dbReference type="InterPro" id="IPR039131">
    <property type="entry name" value="NDUFAF1"/>
</dbReference>
<feature type="domain" description="NADH:ubiquinone oxidoreductase intermediate-associated protein 30" evidence="6">
    <location>
        <begin position="45"/>
        <end position="219"/>
    </location>
</feature>
<dbReference type="Pfam" id="PF08547">
    <property type="entry name" value="CIA30"/>
    <property type="match status" value="1"/>
</dbReference>
<evidence type="ECO:0000259" key="6">
    <source>
        <dbReference type="Pfam" id="PF08547"/>
    </source>
</evidence>
<protein>
    <submittedName>
        <fullName evidence="7">Putative alpha-glucosidase</fullName>
    </submittedName>
</protein>
<reference evidence="7 8" key="1">
    <citation type="submission" date="2019-04" db="EMBL/GenBank/DDBJ databases">
        <title>High contiguity whole genome sequence and gene annotation resource for two Venturia nashicola isolates.</title>
        <authorList>
            <person name="Prokchorchik M."/>
            <person name="Won K."/>
            <person name="Lee Y."/>
            <person name="Choi E.D."/>
            <person name="Segonzac C."/>
            <person name="Sohn K.H."/>
        </authorList>
    </citation>
    <scope>NUCLEOTIDE SEQUENCE [LARGE SCALE GENOMIC DNA]</scope>
    <source>
        <strain evidence="7 8">PRI2</strain>
    </source>
</reference>
<dbReference type="InterPro" id="IPR008979">
    <property type="entry name" value="Galactose-bd-like_sf"/>
</dbReference>
<dbReference type="GO" id="GO:0010257">
    <property type="term" value="P:NADH dehydrogenase complex assembly"/>
    <property type="evidence" value="ECO:0007669"/>
    <property type="project" value="TreeGrafter"/>
</dbReference>
<dbReference type="OrthoDB" id="42561at2759"/>
<evidence type="ECO:0000256" key="5">
    <source>
        <dbReference type="SAM" id="MobiDB-lite"/>
    </source>
</evidence>
<evidence type="ECO:0000313" key="7">
    <source>
        <dbReference type="EMBL" id="TID16820.1"/>
    </source>
</evidence>
<evidence type="ECO:0000256" key="2">
    <source>
        <dbReference type="ARBA" id="ARBA00007884"/>
    </source>
</evidence>
<accession>A0A4Z1P854</accession>
<name>A0A4Z1P854_9PEZI</name>
<dbReference type="InterPro" id="IPR013857">
    <property type="entry name" value="NADH-UbQ_OxRdtase-assoc_prot30"/>
</dbReference>
<keyword evidence="8" id="KW-1185">Reference proteome</keyword>
<keyword evidence="3" id="KW-0496">Mitochondrion</keyword>
<evidence type="ECO:0000313" key="8">
    <source>
        <dbReference type="Proteomes" id="UP000298493"/>
    </source>
</evidence>
<dbReference type="GO" id="GO:0006120">
    <property type="term" value="P:mitochondrial electron transport, NADH to ubiquinone"/>
    <property type="evidence" value="ECO:0007669"/>
    <property type="project" value="TreeGrafter"/>
</dbReference>
<feature type="region of interest" description="Disordered" evidence="5">
    <location>
        <begin position="234"/>
        <end position="269"/>
    </location>
</feature>
<sequence>MQCTTRLMAPPGFWKRSLDEFKRVSLIAIRFDTVRLQQRPFPLITFSEPNSVTLCKTMSDADMGGLSKAELDFVPLSASEPSHAHFHGDISIELPRNNPEVVRTGYAGWRTLDRGRTLWGKSLWDIDPYTFLALRVKSDGRKYFVNVQTDSIIPTDLHQHRLFSKKPGEWETVVIPFNDFVRTNHGQVVEPQSEMLREKVKSVGISLIDRIPKPYSLKIEKIWATNAQDDEWLTPSEKGDIAAAQREASIGDESKSREEKKAEPEKILM</sequence>
<comment type="similarity">
    <text evidence="2">Belongs to the CIA30 family.</text>
</comment>
<dbReference type="GO" id="GO:0005739">
    <property type="term" value="C:mitochondrion"/>
    <property type="evidence" value="ECO:0007669"/>
    <property type="project" value="UniProtKB-SubCell"/>
</dbReference>
<dbReference type="PANTHER" id="PTHR13194">
    <property type="entry name" value="COMPLEX I INTERMEDIATE-ASSOCIATED PROTEIN 30"/>
    <property type="match status" value="1"/>
</dbReference>
<organism evidence="7 8">
    <name type="scientific">Venturia nashicola</name>
    <dbReference type="NCBI Taxonomy" id="86259"/>
    <lineage>
        <taxon>Eukaryota</taxon>
        <taxon>Fungi</taxon>
        <taxon>Dikarya</taxon>
        <taxon>Ascomycota</taxon>
        <taxon>Pezizomycotina</taxon>
        <taxon>Dothideomycetes</taxon>
        <taxon>Pleosporomycetidae</taxon>
        <taxon>Venturiales</taxon>
        <taxon>Venturiaceae</taxon>
        <taxon>Venturia</taxon>
    </lineage>
</organism>
<dbReference type="GO" id="GO:0051082">
    <property type="term" value="F:unfolded protein binding"/>
    <property type="evidence" value="ECO:0007669"/>
    <property type="project" value="TreeGrafter"/>
</dbReference>
<dbReference type="AlphaFoldDB" id="A0A4Z1P854"/>
<feature type="compositionally biased region" description="Basic and acidic residues" evidence="5">
    <location>
        <begin position="252"/>
        <end position="269"/>
    </location>
</feature>
<comment type="subcellular location">
    <subcellularLocation>
        <location evidence="1">Mitochondrion</location>
    </subcellularLocation>
</comment>
<dbReference type="SUPFAM" id="SSF49785">
    <property type="entry name" value="Galactose-binding domain-like"/>
    <property type="match status" value="1"/>
</dbReference>
<evidence type="ECO:0000256" key="3">
    <source>
        <dbReference type="ARBA" id="ARBA00023128"/>
    </source>
</evidence>
<dbReference type="STRING" id="86259.A0A4Z1P854"/>
<evidence type="ECO:0000256" key="1">
    <source>
        <dbReference type="ARBA" id="ARBA00004173"/>
    </source>
</evidence>
<dbReference type="EMBL" id="SNSC02000017">
    <property type="protein sequence ID" value="TID16820.1"/>
    <property type="molecule type" value="Genomic_DNA"/>
</dbReference>
<comment type="caution">
    <text evidence="7">The sequence shown here is derived from an EMBL/GenBank/DDBJ whole genome shotgun (WGS) entry which is preliminary data.</text>
</comment>
<gene>
    <name evidence="7" type="ORF">E6O75_ATG09586</name>
</gene>
<dbReference type="Proteomes" id="UP000298493">
    <property type="component" value="Unassembled WGS sequence"/>
</dbReference>
<dbReference type="PANTHER" id="PTHR13194:SF18">
    <property type="entry name" value="COMPLEX I INTERMEDIATE-ASSOCIATED PROTEIN 30, MITOCHONDRIAL"/>
    <property type="match status" value="1"/>
</dbReference>
<keyword evidence="4" id="KW-0143">Chaperone</keyword>